<reference evidence="24 25" key="1">
    <citation type="journal article" date="2014" name="Proc. Natl. Acad. Sci. U.S.A.">
        <title>Molecular dissection of the evolution of carbapenem-resistant multilocus sequence type 258 Klebsiella pneumoniae.</title>
        <authorList>
            <person name="Deleo F.R."/>
            <person name="Chen L."/>
            <person name="Porcella S.F."/>
            <person name="Martens C.A."/>
            <person name="Kobayashi S.D."/>
            <person name="Porter A.R."/>
            <person name="Chavda K.D."/>
            <person name="Jacobs M.R."/>
            <person name="Mathema B."/>
            <person name="Olsen R.J."/>
            <person name="Bonomo R.A."/>
            <person name="Musser J.M."/>
            <person name="Kreiswirth B.N."/>
        </authorList>
    </citation>
    <scope>NUCLEOTIDE SEQUENCE [LARGE SCALE GENOMIC DNA]</scope>
    <source>
        <strain evidence="24">30684/NJST258_2</strain>
    </source>
</reference>
<evidence type="ECO:0000313" key="25">
    <source>
        <dbReference type="Proteomes" id="UP000019586"/>
    </source>
</evidence>
<dbReference type="PIRSF" id="PIRSF001500">
    <property type="entry name" value="Chor_mut_pdt_Ppr"/>
    <property type="match status" value="1"/>
</dbReference>
<dbReference type="Pfam" id="PF00800">
    <property type="entry name" value="PDT"/>
    <property type="match status" value="1"/>
</dbReference>
<feature type="domain" description="Chorismate mutase" evidence="21">
    <location>
        <begin position="48"/>
        <end position="139"/>
    </location>
</feature>
<protein>
    <recommendedName>
        <fullName evidence="8">Bifunctional chorismate mutase/prephenate dehydratase</fullName>
        <ecNumber evidence="7">4.2.1.51</ecNumber>
        <ecNumber evidence="6">5.4.99.5</ecNumber>
    </recommendedName>
    <alternativeName>
        <fullName evidence="17">Chorismate mutase-prephenate dehydratase</fullName>
    </alternativeName>
    <alternativeName>
        <fullName evidence="16">p-protein</fullName>
    </alternativeName>
</protein>
<dbReference type="NCBIfam" id="NF007910">
    <property type="entry name" value="PRK10622.1"/>
    <property type="match status" value="1"/>
</dbReference>
<evidence type="ECO:0000256" key="16">
    <source>
        <dbReference type="ARBA" id="ARBA00031175"/>
    </source>
</evidence>
<accession>W8UGL2</accession>
<dbReference type="CDD" id="cd13631">
    <property type="entry name" value="PBP2_Ct-PDT_like"/>
    <property type="match status" value="1"/>
</dbReference>
<dbReference type="PANTHER" id="PTHR21022:SF19">
    <property type="entry name" value="PREPHENATE DEHYDRATASE-RELATED"/>
    <property type="match status" value="1"/>
</dbReference>
<dbReference type="PROSITE" id="PS00858">
    <property type="entry name" value="PREPHENATE_DEHYDR_2"/>
    <property type="match status" value="1"/>
</dbReference>
<dbReference type="FunFam" id="3.30.70.260:FF:000022">
    <property type="entry name" value="Chorismate mutase/prephenate dehydratase"/>
    <property type="match status" value="1"/>
</dbReference>
<dbReference type="KEGG" id="kps:KPNJ2_01385"/>
<feature type="binding site" evidence="19">
    <location>
        <position position="95"/>
    </location>
    <ligand>
        <name>substrate</name>
    </ligand>
</feature>
<dbReference type="EC" id="5.4.99.5" evidence="6"/>
<dbReference type="InterPro" id="IPR036263">
    <property type="entry name" value="Chorismate_II_sf"/>
</dbReference>
<dbReference type="UniPathway" id="UPA00120">
    <property type="reaction ID" value="UER00203"/>
</dbReference>
<keyword evidence="12" id="KW-0584">Phenylalanine biosynthesis</keyword>
<evidence type="ECO:0000256" key="13">
    <source>
        <dbReference type="ARBA" id="ARBA00023235"/>
    </source>
</evidence>
<dbReference type="PATRIC" id="fig|1420013.3.peg.1324"/>
<dbReference type="Gene3D" id="1.20.59.10">
    <property type="entry name" value="Chorismate mutase"/>
    <property type="match status" value="1"/>
</dbReference>
<evidence type="ECO:0000256" key="10">
    <source>
        <dbReference type="ARBA" id="ARBA00022605"/>
    </source>
</evidence>
<evidence type="ECO:0000256" key="4">
    <source>
        <dbReference type="ARBA" id="ARBA00004741"/>
    </source>
</evidence>
<sequence length="433" mass="48095">MSRSSSHSFLPSPDREAIRRIRKNAKTNNKASHPGGLFYLITTKATSMTEENPLLALRDKISALDEKLLALLAERRGLAVEVGKAKLASHRPVRDIDRERDLLERLMTIGKRHNLDAHYITRLFQLIIEDSVLTQQTLLQQHLNKINPHSARVAFLGPKGSYSHLAARQYAARHFEQFIESGCAKFADIFNQVETGQADYAVVPIENTSSGGINDVYDLLQHTSLSIVGELTIPIDHCVLVSTSTDADKIQTVYSHPQPFQQCSQYLSRYPHWKIEYTESTSAAMEKVAQANSPAVAALGSEAGGALYGLQVLEHCQANQTQNITRFLVLARKAVNVSDQVPAKTTLLMATGQQAGALVEALLVLRNHNLIMTKLESRPIHGNPWEEMFYLDIQANLDSLPMRKALKELADITRSMKVLGCYPSENVVPVDPV</sequence>
<evidence type="ECO:0000256" key="11">
    <source>
        <dbReference type="ARBA" id="ARBA00023141"/>
    </source>
</evidence>
<dbReference type="Gene3D" id="3.40.190.10">
    <property type="entry name" value="Periplasmic binding protein-like II"/>
    <property type="match status" value="2"/>
</dbReference>
<evidence type="ECO:0000256" key="3">
    <source>
        <dbReference type="ARBA" id="ARBA00004496"/>
    </source>
</evidence>
<evidence type="ECO:0000256" key="19">
    <source>
        <dbReference type="PIRSR" id="PIRSR001500-1"/>
    </source>
</evidence>
<dbReference type="SMART" id="SM00830">
    <property type="entry name" value="CM_2"/>
    <property type="match status" value="1"/>
</dbReference>
<dbReference type="CDD" id="cd04905">
    <property type="entry name" value="ACT_CM-PDT"/>
    <property type="match status" value="1"/>
</dbReference>
<dbReference type="FunFam" id="3.40.190.10:FF:000044">
    <property type="entry name" value="Chorismate mutase/prephenate dehydratase"/>
    <property type="match status" value="1"/>
</dbReference>
<evidence type="ECO:0000256" key="1">
    <source>
        <dbReference type="ARBA" id="ARBA00000824"/>
    </source>
</evidence>
<feature type="binding site" evidence="19">
    <location>
        <position position="58"/>
    </location>
    <ligand>
        <name>substrate</name>
    </ligand>
</feature>
<evidence type="ECO:0000256" key="15">
    <source>
        <dbReference type="ARBA" id="ARBA00023268"/>
    </source>
</evidence>
<dbReference type="GO" id="GO:0005737">
    <property type="term" value="C:cytoplasm"/>
    <property type="evidence" value="ECO:0007669"/>
    <property type="project" value="UniProtKB-SubCell"/>
</dbReference>
<evidence type="ECO:0000256" key="20">
    <source>
        <dbReference type="PIRSR" id="PIRSR001500-2"/>
    </source>
</evidence>
<keyword evidence="11" id="KW-0057">Aromatic amino acid biosynthesis</keyword>
<feature type="binding site" evidence="19">
    <location>
        <position position="99"/>
    </location>
    <ligand>
        <name>substrate</name>
    </ligand>
</feature>
<comment type="subcellular location">
    <subcellularLocation>
        <location evidence="3">Cytoplasm</location>
    </subcellularLocation>
</comment>
<dbReference type="EMBL" id="CP006918">
    <property type="protein sequence ID" value="AHM78165.1"/>
    <property type="molecule type" value="Genomic_DNA"/>
</dbReference>
<dbReference type="PROSITE" id="PS00857">
    <property type="entry name" value="PREPHENATE_DEHYDR_1"/>
    <property type="match status" value="1"/>
</dbReference>
<feature type="binding site" evidence="19">
    <location>
        <position position="135"/>
    </location>
    <ligand>
        <name>substrate</name>
    </ligand>
</feature>
<dbReference type="GO" id="GO:0009094">
    <property type="term" value="P:L-phenylalanine biosynthetic process"/>
    <property type="evidence" value="ECO:0007669"/>
    <property type="project" value="UniProtKB-UniPathway"/>
</dbReference>
<keyword evidence="10" id="KW-0028">Amino-acid biosynthesis</keyword>
<keyword evidence="15" id="KW-0511">Multifunctional enzyme</keyword>
<evidence type="ECO:0000256" key="9">
    <source>
        <dbReference type="ARBA" id="ARBA00022490"/>
    </source>
</evidence>
<dbReference type="SUPFAM" id="SSF48600">
    <property type="entry name" value="Chorismate mutase II"/>
    <property type="match status" value="1"/>
</dbReference>
<dbReference type="Gene3D" id="3.30.70.260">
    <property type="match status" value="1"/>
</dbReference>
<dbReference type="PROSITE" id="PS51168">
    <property type="entry name" value="CHORISMATE_MUT_2"/>
    <property type="match status" value="1"/>
</dbReference>
<dbReference type="FunFam" id="3.40.190.10:FF:000034">
    <property type="entry name" value="Chorismate mutase/prephenate dehydratase"/>
    <property type="match status" value="1"/>
</dbReference>
<evidence type="ECO:0000256" key="17">
    <source>
        <dbReference type="ARBA" id="ARBA00031520"/>
    </source>
</evidence>
<dbReference type="HOGENOM" id="CLU_035008_1_0_6"/>
<comment type="catalytic activity">
    <reaction evidence="1">
        <text>chorismate = prephenate</text>
        <dbReference type="Rhea" id="RHEA:13897"/>
        <dbReference type="ChEBI" id="CHEBI:29748"/>
        <dbReference type="ChEBI" id="CHEBI:29934"/>
        <dbReference type="EC" id="5.4.99.5"/>
    </reaction>
</comment>
<dbReference type="FunFam" id="1.20.59.10:FF:000002">
    <property type="entry name" value="Chorismate mutase/prephenate dehydratase"/>
    <property type="match status" value="1"/>
</dbReference>
<feature type="site" description="Essential for prephenate dehydratase activity" evidence="20">
    <location>
        <position position="325"/>
    </location>
</feature>
<dbReference type="GO" id="GO:0004106">
    <property type="term" value="F:chorismate mutase activity"/>
    <property type="evidence" value="ECO:0007669"/>
    <property type="project" value="UniProtKB-EC"/>
</dbReference>
<evidence type="ECO:0000256" key="12">
    <source>
        <dbReference type="ARBA" id="ARBA00023222"/>
    </source>
</evidence>
<dbReference type="InterPro" id="IPR036979">
    <property type="entry name" value="CM_dom_sf"/>
</dbReference>
<evidence type="ECO:0000256" key="7">
    <source>
        <dbReference type="ARBA" id="ARBA00013147"/>
    </source>
</evidence>
<keyword evidence="13 24" id="KW-0413">Isomerase</keyword>
<comment type="catalytic activity">
    <reaction evidence="18">
        <text>prephenate + H(+) = 3-phenylpyruvate + CO2 + H2O</text>
        <dbReference type="Rhea" id="RHEA:21648"/>
        <dbReference type="ChEBI" id="CHEBI:15377"/>
        <dbReference type="ChEBI" id="CHEBI:15378"/>
        <dbReference type="ChEBI" id="CHEBI:16526"/>
        <dbReference type="ChEBI" id="CHEBI:18005"/>
        <dbReference type="ChEBI" id="CHEBI:29934"/>
        <dbReference type="EC" id="4.2.1.51"/>
    </reaction>
</comment>
<feature type="binding site" evidence="19">
    <location>
        <position position="86"/>
    </location>
    <ligand>
        <name>substrate</name>
    </ligand>
</feature>
<dbReference type="InterPro" id="IPR008242">
    <property type="entry name" value="Chor_mutase/pphenate_deHydtase"/>
</dbReference>
<evidence type="ECO:0000256" key="18">
    <source>
        <dbReference type="ARBA" id="ARBA00047848"/>
    </source>
</evidence>
<dbReference type="InterPro" id="IPR002912">
    <property type="entry name" value="ACT_dom"/>
</dbReference>
<dbReference type="Proteomes" id="UP000019586">
    <property type="component" value="Chromosome"/>
</dbReference>
<organism evidence="24 25">
    <name type="scientific">Klebsiella pneumoniae 30684/NJST258_2</name>
    <dbReference type="NCBI Taxonomy" id="1420013"/>
    <lineage>
        <taxon>Bacteria</taxon>
        <taxon>Pseudomonadati</taxon>
        <taxon>Pseudomonadota</taxon>
        <taxon>Gammaproteobacteria</taxon>
        <taxon>Enterobacterales</taxon>
        <taxon>Enterobacteriaceae</taxon>
        <taxon>Klebsiella/Raoultella group</taxon>
        <taxon>Klebsiella</taxon>
        <taxon>Klebsiella pneumoniae complex</taxon>
    </lineage>
</organism>
<proteinExistence type="predicted"/>
<dbReference type="SUPFAM" id="SSF55021">
    <property type="entry name" value="ACT-like"/>
    <property type="match status" value="1"/>
</dbReference>
<evidence type="ECO:0000313" key="24">
    <source>
        <dbReference type="EMBL" id="AHM78165.1"/>
    </source>
</evidence>
<evidence type="ECO:0000256" key="5">
    <source>
        <dbReference type="ARBA" id="ARBA00004817"/>
    </source>
</evidence>
<evidence type="ECO:0000256" key="2">
    <source>
        <dbReference type="ARBA" id="ARBA00002364"/>
    </source>
</evidence>
<keyword evidence="14 24" id="KW-0456">Lyase</keyword>
<evidence type="ECO:0000256" key="14">
    <source>
        <dbReference type="ARBA" id="ARBA00023239"/>
    </source>
</evidence>
<evidence type="ECO:0000256" key="6">
    <source>
        <dbReference type="ARBA" id="ARBA00012404"/>
    </source>
</evidence>
<dbReference type="NCBIfam" id="TIGR01797">
    <property type="entry name" value="CM_P_1"/>
    <property type="match status" value="1"/>
</dbReference>
<dbReference type="SUPFAM" id="SSF53850">
    <property type="entry name" value="Periplasmic binding protein-like II"/>
    <property type="match status" value="1"/>
</dbReference>
<comment type="pathway">
    <text evidence="5">Metabolic intermediate biosynthesis; prephenate biosynthesis; prephenate from chorismate: step 1/1.</text>
</comment>
<comment type="function">
    <text evidence="2">Catalyzes the Claisen rearrangement of chorismate to prephenate and the decarboxylation/dehydration of prephenate to phenylpyruvate.</text>
</comment>
<dbReference type="NCBIfam" id="NF008865">
    <property type="entry name" value="PRK11898.1"/>
    <property type="match status" value="1"/>
</dbReference>
<dbReference type="InterPro" id="IPR001086">
    <property type="entry name" value="Preph_deHydtase"/>
</dbReference>
<evidence type="ECO:0000256" key="8">
    <source>
        <dbReference type="ARBA" id="ARBA00014401"/>
    </source>
</evidence>
<feature type="binding site" evidence="19">
    <location>
        <position position="131"/>
    </location>
    <ligand>
        <name>substrate</name>
    </ligand>
</feature>
<dbReference type="PANTHER" id="PTHR21022">
    <property type="entry name" value="PREPHENATE DEHYDRATASE P PROTEIN"/>
    <property type="match status" value="1"/>
</dbReference>
<feature type="domain" description="ACT" evidence="23">
    <location>
        <begin position="346"/>
        <end position="423"/>
    </location>
</feature>
<keyword evidence="9" id="KW-0963">Cytoplasm</keyword>
<gene>
    <name evidence="24" type="ORF">KPNJ2_01385</name>
</gene>
<evidence type="ECO:0000259" key="22">
    <source>
        <dbReference type="PROSITE" id="PS51171"/>
    </source>
</evidence>
<feature type="domain" description="Prephenate dehydratase" evidence="22">
    <location>
        <begin position="152"/>
        <end position="332"/>
    </location>
</feature>
<comment type="pathway">
    <text evidence="4">Amino-acid biosynthesis; L-phenylalanine biosynthesis; phenylpyruvate from prephenate: step 1/1.</text>
</comment>
<dbReference type="PROSITE" id="PS51171">
    <property type="entry name" value="PREPHENATE_DEHYDR_3"/>
    <property type="match status" value="1"/>
</dbReference>
<name>W8UGL2_KLEPN</name>
<evidence type="ECO:0000259" key="23">
    <source>
        <dbReference type="PROSITE" id="PS51671"/>
    </source>
</evidence>
<dbReference type="PROSITE" id="PS51671">
    <property type="entry name" value="ACT"/>
    <property type="match status" value="1"/>
</dbReference>
<dbReference type="InterPro" id="IPR010952">
    <property type="entry name" value="CM_P_1"/>
</dbReference>
<dbReference type="InterPro" id="IPR002701">
    <property type="entry name" value="CM_II_prokaryot"/>
</dbReference>
<feature type="binding site" evidence="19">
    <location>
        <position position="75"/>
    </location>
    <ligand>
        <name>substrate</name>
    </ligand>
</feature>
<dbReference type="EC" id="4.2.1.51" evidence="7"/>
<dbReference type="GO" id="GO:0004664">
    <property type="term" value="F:prephenate dehydratase activity"/>
    <property type="evidence" value="ECO:0007669"/>
    <property type="project" value="UniProtKB-EC"/>
</dbReference>
<dbReference type="Pfam" id="PF01817">
    <property type="entry name" value="CM_2"/>
    <property type="match status" value="1"/>
</dbReference>
<dbReference type="InterPro" id="IPR018528">
    <property type="entry name" value="Preph_deHydtase_CS"/>
</dbReference>
<dbReference type="UniPathway" id="UPA00121">
    <property type="reaction ID" value="UER00345"/>
</dbReference>
<evidence type="ECO:0000259" key="21">
    <source>
        <dbReference type="PROSITE" id="PS51168"/>
    </source>
</evidence>
<dbReference type="AlphaFoldDB" id="W8UGL2"/>
<dbReference type="GO" id="GO:0046417">
    <property type="term" value="P:chorismate metabolic process"/>
    <property type="evidence" value="ECO:0007669"/>
    <property type="project" value="InterPro"/>
</dbReference>
<dbReference type="InterPro" id="IPR045865">
    <property type="entry name" value="ACT-like_dom_sf"/>
</dbReference>